<evidence type="ECO:0000256" key="2">
    <source>
        <dbReference type="ARBA" id="ARBA00023015"/>
    </source>
</evidence>
<dbReference type="Gene3D" id="4.10.240.10">
    <property type="entry name" value="Zn(2)-C6 fungal-type DNA-binding domain"/>
    <property type="match status" value="1"/>
</dbReference>
<dbReference type="Pfam" id="PF04082">
    <property type="entry name" value="Fungal_trans"/>
    <property type="match status" value="1"/>
</dbReference>
<proteinExistence type="predicted"/>
<evidence type="ECO:0000256" key="4">
    <source>
        <dbReference type="ARBA" id="ARBA00023242"/>
    </source>
</evidence>
<evidence type="ECO:0000313" key="7">
    <source>
        <dbReference type="EMBL" id="SPO01823.1"/>
    </source>
</evidence>
<evidence type="ECO:0000256" key="5">
    <source>
        <dbReference type="SAM" id="MobiDB-lite"/>
    </source>
</evidence>
<feature type="region of interest" description="Disordered" evidence="5">
    <location>
        <begin position="671"/>
        <end position="691"/>
    </location>
</feature>
<feature type="region of interest" description="Disordered" evidence="5">
    <location>
        <begin position="1"/>
        <end position="20"/>
    </location>
</feature>
<dbReference type="CDD" id="cd12148">
    <property type="entry name" value="fungal_TF_MHR"/>
    <property type="match status" value="1"/>
</dbReference>
<keyword evidence="8" id="KW-1185">Reference proteome</keyword>
<feature type="domain" description="Zn(2)-C6 fungal-type" evidence="6">
    <location>
        <begin position="29"/>
        <end position="58"/>
    </location>
</feature>
<comment type="caution">
    <text evidence="7">The sequence shown here is derived from an EMBL/GenBank/DDBJ whole genome shotgun (WGS) entry which is preliminary data.</text>
</comment>
<organism evidence="7 8">
    <name type="scientific">Cephalotrichum gorgonifer</name>
    <dbReference type="NCBI Taxonomy" id="2041049"/>
    <lineage>
        <taxon>Eukaryota</taxon>
        <taxon>Fungi</taxon>
        <taxon>Dikarya</taxon>
        <taxon>Ascomycota</taxon>
        <taxon>Pezizomycotina</taxon>
        <taxon>Sordariomycetes</taxon>
        <taxon>Hypocreomycetidae</taxon>
        <taxon>Microascales</taxon>
        <taxon>Microascaceae</taxon>
        <taxon>Cephalotrichum</taxon>
    </lineage>
</organism>
<dbReference type="InterPro" id="IPR007219">
    <property type="entry name" value="XnlR_reg_dom"/>
</dbReference>
<keyword evidence="3" id="KW-0804">Transcription</keyword>
<dbReference type="GO" id="GO:0000978">
    <property type="term" value="F:RNA polymerase II cis-regulatory region sequence-specific DNA binding"/>
    <property type="evidence" value="ECO:0007669"/>
    <property type="project" value="TreeGrafter"/>
</dbReference>
<dbReference type="GO" id="GO:0000981">
    <property type="term" value="F:DNA-binding transcription factor activity, RNA polymerase II-specific"/>
    <property type="evidence" value="ECO:0007669"/>
    <property type="project" value="InterPro"/>
</dbReference>
<dbReference type="GO" id="GO:0008270">
    <property type="term" value="F:zinc ion binding"/>
    <property type="evidence" value="ECO:0007669"/>
    <property type="project" value="InterPro"/>
</dbReference>
<dbReference type="PROSITE" id="PS00463">
    <property type="entry name" value="ZN2_CY6_FUNGAL_1"/>
    <property type="match status" value="1"/>
</dbReference>
<keyword evidence="4" id="KW-0539">Nucleus</keyword>
<name>A0AAE8MYM8_9PEZI</name>
<accession>A0AAE8MYM8</accession>
<evidence type="ECO:0000256" key="1">
    <source>
        <dbReference type="ARBA" id="ARBA00022723"/>
    </source>
</evidence>
<dbReference type="PANTHER" id="PTHR47424:SF12">
    <property type="entry name" value="TRANSCRIPTION FACTOR ASQA"/>
    <property type="match status" value="1"/>
</dbReference>
<dbReference type="Proteomes" id="UP001187682">
    <property type="component" value="Unassembled WGS sequence"/>
</dbReference>
<reference evidence="7" key="1">
    <citation type="submission" date="2018-03" db="EMBL/GenBank/DDBJ databases">
        <authorList>
            <person name="Guldener U."/>
        </authorList>
    </citation>
    <scope>NUCLEOTIDE SEQUENCE</scope>
</reference>
<dbReference type="PANTHER" id="PTHR47424">
    <property type="entry name" value="REGULATORY PROTEIN GAL4"/>
    <property type="match status" value="1"/>
</dbReference>
<dbReference type="GO" id="GO:0005634">
    <property type="term" value="C:nucleus"/>
    <property type="evidence" value="ECO:0007669"/>
    <property type="project" value="TreeGrafter"/>
</dbReference>
<dbReference type="CDD" id="cd00067">
    <property type="entry name" value="GAL4"/>
    <property type="match status" value="1"/>
</dbReference>
<sequence>MSPGGPGPSTAGPLSPPRLRRKRAQVVRACDWCRKQRIKCDNDQPCLNCKNRGGECSNEVIRAATLPHSYREIDRLRRQVRDLERQLEQERARPTTTTHHCLPSPPNPSSSTPGSLPDTRIADENRQQSFWQGVRIHSARSPHETWYGPSSFYAFLGRLADFLNSTFPQTDPAQQIPRPISSSILFDEGNGSSENTSCRLQAPTPGCPKAKPSYLSPTQEEYFLDLFWQSYHTCLFPIINETEFKKHYQSLWTASTAGHGRKPSALVDIVLALCMQRGISMLPPTGRQTSAPGFDDSIAGRQYFQRYQRLIQYEMESPTMSTLQSHILCCVYFCNATFMNMADEECALAVRMAYMLDLHREPSPTLPRHERELRKHIWWSLYIVDTKVAVKLGRPSHITDTGPSLPSDGRDAAMESGSYFAAPGDDSTWLSFSLHQIKLLIAAREAHTAFYGNPLDIREGETIWDNPCALEAHAKFMQPYANALEDWTKGVPRTLTTKRQGNGQPFSTEDSALEIEQFAPLWLQRQRLLLELVYHNLSIYQWRPFITFASPPASTPAEPSLARQIAVKAASHAIILTKISHQVISSTSILTGWDEVFQWQWNASVSLVGFVAAYPHDPSTPAARSAIDLSVAVFELFSKSGTVPDGAADIVRKLCAKVDFLAQVAQGPTGALDDGGGWPAGSTPGHSVAPDGLGDSLLAGSSIPGAGTTPEALNFNLDDVTASSIQDMFQMAVAVDQWGGLDMLWPPVDMWPEESPVAPSGA</sequence>
<keyword evidence="1" id="KW-0479">Metal-binding</keyword>
<dbReference type="SMART" id="SM00066">
    <property type="entry name" value="GAL4"/>
    <property type="match status" value="1"/>
</dbReference>
<keyword evidence="2" id="KW-0805">Transcription regulation</keyword>
<dbReference type="AlphaFoldDB" id="A0AAE8MYM8"/>
<dbReference type="InterPro" id="IPR051127">
    <property type="entry name" value="Fungal_SecMet_Regulators"/>
</dbReference>
<dbReference type="EMBL" id="ONZQ02000005">
    <property type="protein sequence ID" value="SPO01823.1"/>
    <property type="molecule type" value="Genomic_DNA"/>
</dbReference>
<feature type="region of interest" description="Disordered" evidence="5">
    <location>
        <begin position="85"/>
        <end position="120"/>
    </location>
</feature>
<dbReference type="InterPro" id="IPR001138">
    <property type="entry name" value="Zn2Cys6_DnaBD"/>
</dbReference>
<evidence type="ECO:0000313" key="8">
    <source>
        <dbReference type="Proteomes" id="UP001187682"/>
    </source>
</evidence>
<dbReference type="Pfam" id="PF00172">
    <property type="entry name" value="Zn_clus"/>
    <property type="match status" value="1"/>
</dbReference>
<gene>
    <name evidence="7" type="ORF">DNG_04496</name>
</gene>
<dbReference type="SMART" id="SM00906">
    <property type="entry name" value="Fungal_trans"/>
    <property type="match status" value="1"/>
</dbReference>
<feature type="compositionally biased region" description="Low complexity" evidence="5">
    <location>
        <begin position="1"/>
        <end position="13"/>
    </location>
</feature>
<evidence type="ECO:0000256" key="3">
    <source>
        <dbReference type="ARBA" id="ARBA00023163"/>
    </source>
</evidence>
<protein>
    <submittedName>
        <fullName evidence="7">Related to transcriptional activator Mut3p</fullName>
    </submittedName>
</protein>
<dbReference type="PROSITE" id="PS50048">
    <property type="entry name" value="ZN2_CY6_FUNGAL_2"/>
    <property type="match status" value="1"/>
</dbReference>
<dbReference type="GO" id="GO:0006351">
    <property type="term" value="P:DNA-templated transcription"/>
    <property type="evidence" value="ECO:0007669"/>
    <property type="project" value="InterPro"/>
</dbReference>
<evidence type="ECO:0000259" key="6">
    <source>
        <dbReference type="PROSITE" id="PS50048"/>
    </source>
</evidence>
<dbReference type="SUPFAM" id="SSF57701">
    <property type="entry name" value="Zn2/Cys6 DNA-binding domain"/>
    <property type="match status" value="1"/>
</dbReference>
<dbReference type="InterPro" id="IPR036864">
    <property type="entry name" value="Zn2-C6_fun-type_DNA-bd_sf"/>
</dbReference>
<dbReference type="GO" id="GO:0000435">
    <property type="term" value="P:positive regulation of transcription from RNA polymerase II promoter by galactose"/>
    <property type="evidence" value="ECO:0007669"/>
    <property type="project" value="TreeGrafter"/>
</dbReference>